<dbReference type="SMART" id="SM00052">
    <property type="entry name" value="EAL"/>
    <property type="match status" value="1"/>
</dbReference>
<dbReference type="InterPro" id="IPR000160">
    <property type="entry name" value="GGDEF_dom"/>
</dbReference>
<dbReference type="InterPro" id="IPR000014">
    <property type="entry name" value="PAS"/>
</dbReference>
<dbReference type="Gene3D" id="3.30.450.20">
    <property type="entry name" value="PAS domain"/>
    <property type="match status" value="1"/>
</dbReference>
<dbReference type="SUPFAM" id="SSF55785">
    <property type="entry name" value="PYP-like sensor domain (PAS domain)"/>
    <property type="match status" value="1"/>
</dbReference>
<dbReference type="FunFam" id="3.20.20.450:FF:000001">
    <property type="entry name" value="Cyclic di-GMP phosphodiesterase yahA"/>
    <property type="match status" value="1"/>
</dbReference>
<evidence type="ECO:0000259" key="1">
    <source>
        <dbReference type="PROSITE" id="PS50113"/>
    </source>
</evidence>
<dbReference type="PROSITE" id="PS50887">
    <property type="entry name" value="GGDEF"/>
    <property type="match status" value="1"/>
</dbReference>
<feature type="domain" description="GGDEF" evidence="3">
    <location>
        <begin position="164"/>
        <end position="297"/>
    </location>
</feature>
<dbReference type="NCBIfam" id="TIGR00229">
    <property type="entry name" value="sensory_box"/>
    <property type="match status" value="1"/>
</dbReference>
<gene>
    <name evidence="4" type="ORF">MBUL_00804</name>
</gene>
<dbReference type="SUPFAM" id="SSF55073">
    <property type="entry name" value="Nucleotide cyclase"/>
    <property type="match status" value="1"/>
</dbReference>
<organism evidence="4">
    <name type="scientific">Methylobacterium bullatum</name>
    <dbReference type="NCBI Taxonomy" id="570505"/>
    <lineage>
        <taxon>Bacteria</taxon>
        <taxon>Pseudomonadati</taxon>
        <taxon>Pseudomonadota</taxon>
        <taxon>Alphaproteobacteria</taxon>
        <taxon>Hyphomicrobiales</taxon>
        <taxon>Methylobacteriaceae</taxon>
        <taxon>Methylobacterium</taxon>
    </lineage>
</organism>
<dbReference type="InterPro" id="IPR001633">
    <property type="entry name" value="EAL_dom"/>
</dbReference>
<dbReference type="SMART" id="SM00267">
    <property type="entry name" value="GGDEF"/>
    <property type="match status" value="1"/>
</dbReference>
<dbReference type="InterPro" id="IPR035919">
    <property type="entry name" value="EAL_sf"/>
</dbReference>
<dbReference type="CDD" id="cd01949">
    <property type="entry name" value="GGDEF"/>
    <property type="match status" value="1"/>
</dbReference>
<accession>A0A679J360</accession>
<dbReference type="SUPFAM" id="SSF141868">
    <property type="entry name" value="EAL domain-like"/>
    <property type="match status" value="1"/>
</dbReference>
<dbReference type="AlphaFoldDB" id="A0A679J360"/>
<dbReference type="InterPro" id="IPR043128">
    <property type="entry name" value="Rev_trsase/Diguanyl_cyclase"/>
</dbReference>
<dbReference type="PROSITE" id="PS50883">
    <property type="entry name" value="EAL"/>
    <property type="match status" value="1"/>
</dbReference>
<dbReference type="PANTHER" id="PTHR44757">
    <property type="entry name" value="DIGUANYLATE CYCLASE DGCP"/>
    <property type="match status" value="1"/>
</dbReference>
<dbReference type="PROSITE" id="PS50113">
    <property type="entry name" value="PAC"/>
    <property type="match status" value="1"/>
</dbReference>
<reference evidence="4" key="1">
    <citation type="submission" date="2019-12" db="EMBL/GenBank/DDBJ databases">
        <authorList>
            <person name="Cremers G."/>
        </authorList>
    </citation>
    <scope>NUCLEOTIDE SEQUENCE</scope>
    <source>
        <strain evidence="4">Mbul1</strain>
    </source>
</reference>
<dbReference type="PANTHER" id="PTHR44757:SF2">
    <property type="entry name" value="BIOFILM ARCHITECTURE MAINTENANCE PROTEIN MBAA"/>
    <property type="match status" value="1"/>
</dbReference>
<protein>
    <submittedName>
        <fullName evidence="4">Putative signaling protein</fullName>
    </submittedName>
</protein>
<name>A0A679J360_9HYPH</name>
<dbReference type="Pfam" id="PF00563">
    <property type="entry name" value="EAL"/>
    <property type="match status" value="1"/>
</dbReference>
<evidence type="ECO:0000313" key="4">
    <source>
        <dbReference type="EMBL" id="CAA2100702.1"/>
    </source>
</evidence>
<feature type="domain" description="EAL" evidence="2">
    <location>
        <begin position="306"/>
        <end position="554"/>
    </location>
</feature>
<dbReference type="EMBL" id="LR743504">
    <property type="protein sequence ID" value="CAA2100702.1"/>
    <property type="molecule type" value="Genomic_DNA"/>
</dbReference>
<evidence type="ECO:0000259" key="3">
    <source>
        <dbReference type="PROSITE" id="PS50887"/>
    </source>
</evidence>
<dbReference type="SMART" id="SM00086">
    <property type="entry name" value="PAC"/>
    <property type="match status" value="1"/>
</dbReference>
<dbReference type="CDD" id="cd01948">
    <property type="entry name" value="EAL"/>
    <property type="match status" value="1"/>
</dbReference>
<sequence length="559" mass="61280">MQPSEERLTLALDSGVEGIWDCNLADRSIWISERWLARLGYTVDAIEARQPMDHIVHAEDRERLTLAMIEHVKGLASTYECEHRVVCGDGTSFWVLTRGRVVEWDGTGRAVRAVGTQIDITHRREAEARVAYLALHDDLTSLPNRRLLRQRLDRAVIRAREGRSSAAVLACDLDGFKAVNDTLGHTGGDRLLRIVADRLLEAVGSGDTVARLGGDEFALVLEGLGGPHEVDAIAKHVIAVLGAPIEIDGMMVEIGVGIGAAMVPDETITADDLLRRADIALNEAKTTGRDTYRRFEPALAARHSARHLLAFDMKDAIRRGDFHLVYQPVIDLAAETVTSFEALMRWRHPERGLISPMEFIPVAEETGLIVALGAWALAEACREATAWPDEIRVAVNVSTVQFQHDLERSVSSALDGAGLSADRLKLEVTESALMRDPEGVVATLHRLRALGVRIALDDFGTGYSSLSYLRRFPFDKIKIDRTFIKDIAEPDAAAIVRAVVGLGERLGMSIVAEGVETAEQLDLVRSEGCDEVQGFLFSRPLPASEVQAFLRSRRASAAA</sequence>
<dbReference type="Gene3D" id="3.30.70.270">
    <property type="match status" value="1"/>
</dbReference>
<dbReference type="InterPro" id="IPR013655">
    <property type="entry name" value="PAS_fold_3"/>
</dbReference>
<evidence type="ECO:0000259" key="2">
    <source>
        <dbReference type="PROSITE" id="PS50883"/>
    </source>
</evidence>
<dbReference type="Pfam" id="PF08447">
    <property type="entry name" value="PAS_3"/>
    <property type="match status" value="1"/>
</dbReference>
<dbReference type="Gene3D" id="3.20.20.450">
    <property type="entry name" value="EAL domain"/>
    <property type="match status" value="1"/>
</dbReference>
<dbReference type="InterPro" id="IPR000700">
    <property type="entry name" value="PAS-assoc_C"/>
</dbReference>
<dbReference type="CDD" id="cd00130">
    <property type="entry name" value="PAS"/>
    <property type="match status" value="1"/>
</dbReference>
<dbReference type="InterPro" id="IPR035965">
    <property type="entry name" value="PAS-like_dom_sf"/>
</dbReference>
<dbReference type="InterPro" id="IPR052155">
    <property type="entry name" value="Biofilm_reg_signaling"/>
</dbReference>
<proteinExistence type="predicted"/>
<feature type="domain" description="PAC" evidence="1">
    <location>
        <begin position="79"/>
        <end position="132"/>
    </location>
</feature>
<dbReference type="Pfam" id="PF00990">
    <property type="entry name" value="GGDEF"/>
    <property type="match status" value="1"/>
</dbReference>
<dbReference type="InterPro" id="IPR001610">
    <property type="entry name" value="PAC"/>
</dbReference>
<dbReference type="InterPro" id="IPR029787">
    <property type="entry name" value="Nucleotide_cyclase"/>
</dbReference>
<dbReference type="NCBIfam" id="TIGR00254">
    <property type="entry name" value="GGDEF"/>
    <property type="match status" value="1"/>
</dbReference>